<sequence length="342" mass="39723">MEYHFKNLVFEGGGVKGIAYIGALEVLDEEGILSNITRVGGTSAGAIISVLVGLGYSTKEIRDIVSNLDFRTFLDESWGLVFETERLIHQFGWYKGDYFRQWIADLVKNKTGNSEATFKDVDDLKKERNLRDLYFIGTNLSTRYEEVFSFEHTPRMCIADAVRISMSIPLFFAAKRSDRGDVYVDGGVLDNYPVKLFDRKKYVDQYFLIPDYYEKHNDKLKQEGETISPYVFNKETLGFRLDSAKEIAVFRDQSEPPRYEIDNLFSYTWSLVETILESQQNQHLHSDDWQRTIYIDTLGVKTTEFDLSEEKKEALEQSGKEYTEKYLKWYNDTENGMAINHP</sequence>
<reference evidence="4" key="1">
    <citation type="submission" date="2020-02" db="EMBL/GenBank/DDBJ databases">
        <authorList>
            <person name="Shen X.-R."/>
            <person name="Zhang Y.-X."/>
        </authorList>
    </citation>
    <scope>NUCLEOTIDE SEQUENCE</scope>
    <source>
        <strain evidence="4">SYP-B3998</strain>
    </source>
</reference>
<dbReference type="InterPro" id="IPR002641">
    <property type="entry name" value="PNPLA_dom"/>
</dbReference>
<name>A0A6G3ZZ88_9BACL</name>
<dbReference type="PROSITE" id="PS51635">
    <property type="entry name" value="PNPLA"/>
    <property type="match status" value="1"/>
</dbReference>
<keyword evidence="1 2" id="KW-0443">Lipid metabolism</keyword>
<dbReference type="PANTHER" id="PTHR46394">
    <property type="entry name" value="ANNEXIN"/>
    <property type="match status" value="1"/>
</dbReference>
<dbReference type="CDD" id="cd07207">
    <property type="entry name" value="Pat_ExoU_VipD_like"/>
    <property type="match status" value="1"/>
</dbReference>
<evidence type="ECO:0000256" key="1">
    <source>
        <dbReference type="ARBA" id="ARBA00023098"/>
    </source>
</evidence>
<organism evidence="4">
    <name type="scientific">Paenibacillus sp. SYP-B3998</name>
    <dbReference type="NCBI Taxonomy" id="2678564"/>
    <lineage>
        <taxon>Bacteria</taxon>
        <taxon>Bacillati</taxon>
        <taxon>Bacillota</taxon>
        <taxon>Bacilli</taxon>
        <taxon>Bacillales</taxon>
        <taxon>Paenibacillaceae</taxon>
        <taxon>Paenibacillus</taxon>
    </lineage>
</organism>
<comment type="caution">
    <text evidence="4">The sequence shown here is derived from an EMBL/GenBank/DDBJ whole genome shotgun (WGS) entry which is preliminary data.</text>
</comment>
<dbReference type="InterPro" id="IPR052580">
    <property type="entry name" value="Lipid_Hydrolase"/>
</dbReference>
<feature type="short sequence motif" description="DGA/G" evidence="2">
    <location>
        <begin position="185"/>
        <end position="187"/>
    </location>
</feature>
<dbReference type="GO" id="GO:0016042">
    <property type="term" value="P:lipid catabolic process"/>
    <property type="evidence" value="ECO:0007669"/>
    <property type="project" value="UniProtKB-UniRule"/>
</dbReference>
<feature type="active site" description="Nucleophile" evidence="2">
    <location>
        <position position="43"/>
    </location>
</feature>
<dbReference type="Gene3D" id="3.40.1090.10">
    <property type="entry name" value="Cytosolic phospholipase A2 catalytic domain"/>
    <property type="match status" value="2"/>
</dbReference>
<gene>
    <name evidence="4" type="ORF">GK047_12850</name>
</gene>
<dbReference type="PANTHER" id="PTHR46394:SF1">
    <property type="entry name" value="PNPLA DOMAIN-CONTAINING PROTEIN"/>
    <property type="match status" value="1"/>
</dbReference>
<keyword evidence="2" id="KW-0378">Hydrolase</keyword>
<proteinExistence type="predicted"/>
<dbReference type="Pfam" id="PF01734">
    <property type="entry name" value="Patatin"/>
    <property type="match status" value="1"/>
</dbReference>
<feature type="active site" description="Proton acceptor" evidence="2">
    <location>
        <position position="185"/>
    </location>
</feature>
<accession>A0A6G3ZZ88</accession>
<evidence type="ECO:0000256" key="2">
    <source>
        <dbReference type="PROSITE-ProRule" id="PRU01161"/>
    </source>
</evidence>
<keyword evidence="2" id="KW-0442">Lipid degradation</keyword>
<feature type="short sequence motif" description="GXSXG" evidence="2">
    <location>
        <begin position="41"/>
        <end position="45"/>
    </location>
</feature>
<dbReference type="GO" id="GO:0016787">
    <property type="term" value="F:hydrolase activity"/>
    <property type="evidence" value="ECO:0007669"/>
    <property type="project" value="UniProtKB-UniRule"/>
</dbReference>
<dbReference type="SUPFAM" id="SSF52151">
    <property type="entry name" value="FabD/lysophospholipase-like"/>
    <property type="match status" value="1"/>
</dbReference>
<evidence type="ECO:0000259" key="3">
    <source>
        <dbReference type="PROSITE" id="PS51635"/>
    </source>
</evidence>
<feature type="domain" description="PNPLA" evidence="3">
    <location>
        <begin position="8"/>
        <end position="198"/>
    </location>
</feature>
<dbReference type="AlphaFoldDB" id="A0A6G3ZZ88"/>
<dbReference type="RefSeq" id="WP_163946850.1">
    <property type="nucleotide sequence ID" value="NZ_JAAIKC010000004.1"/>
</dbReference>
<dbReference type="EMBL" id="JAAIKC010000004">
    <property type="protein sequence ID" value="NEW06891.1"/>
    <property type="molecule type" value="Genomic_DNA"/>
</dbReference>
<protein>
    <submittedName>
        <fullName evidence="4">Patatin-like phospholipase family protein</fullName>
    </submittedName>
</protein>
<evidence type="ECO:0000313" key="4">
    <source>
        <dbReference type="EMBL" id="NEW06891.1"/>
    </source>
</evidence>
<feature type="short sequence motif" description="GXGXXG" evidence="2">
    <location>
        <begin position="12"/>
        <end position="17"/>
    </location>
</feature>
<dbReference type="InterPro" id="IPR016035">
    <property type="entry name" value="Acyl_Trfase/lysoPLipase"/>
</dbReference>